<organism evidence="1 2">
    <name type="scientific">Enterobacter agglomerans</name>
    <name type="common">Erwinia herbicola</name>
    <name type="synonym">Pantoea agglomerans</name>
    <dbReference type="NCBI Taxonomy" id="549"/>
    <lineage>
        <taxon>Bacteria</taxon>
        <taxon>Pseudomonadati</taxon>
        <taxon>Pseudomonadota</taxon>
        <taxon>Gammaproteobacteria</taxon>
        <taxon>Enterobacterales</taxon>
        <taxon>Erwiniaceae</taxon>
        <taxon>Pantoea</taxon>
        <taxon>Pantoea agglomerans group</taxon>
    </lineage>
</organism>
<evidence type="ECO:0000313" key="1">
    <source>
        <dbReference type="EMBL" id="SUE06578.1"/>
    </source>
</evidence>
<gene>
    <name evidence="1" type="ORF">NCTC9381_05452</name>
</gene>
<protein>
    <submittedName>
        <fullName evidence="1">Uncharacterized conserved protein (DUF2132)</fullName>
    </submittedName>
</protein>
<dbReference type="Proteomes" id="UP000254640">
    <property type="component" value="Unassembled WGS sequence"/>
</dbReference>
<sequence>MMNAQTSKDPLHGVTLEMQINSLVAQYGWAELGKTDQH</sequence>
<dbReference type="AlphaFoldDB" id="A0A379LTK8"/>
<dbReference type="GO" id="GO:0003677">
    <property type="term" value="F:DNA binding"/>
    <property type="evidence" value="ECO:0007669"/>
    <property type="project" value="InterPro"/>
</dbReference>
<keyword evidence="2" id="KW-1185">Reference proteome</keyword>
<name>A0A379LTK8_ENTAG</name>
<accession>A0A379LTK8</accession>
<evidence type="ECO:0000313" key="2">
    <source>
        <dbReference type="Proteomes" id="UP000254640"/>
    </source>
</evidence>
<proteinExistence type="predicted"/>
<dbReference type="InterPro" id="IPR018668">
    <property type="entry name" value="DNA-binding_VF530-like"/>
</dbReference>
<dbReference type="Pfam" id="PF09905">
    <property type="entry name" value="VF530"/>
    <property type="match status" value="1"/>
</dbReference>
<reference evidence="1 2" key="1">
    <citation type="submission" date="2018-06" db="EMBL/GenBank/DDBJ databases">
        <authorList>
            <consortium name="Pathogen Informatics"/>
            <person name="Doyle S."/>
        </authorList>
    </citation>
    <scope>NUCLEOTIDE SEQUENCE [LARGE SCALE GENOMIC DNA]</scope>
    <source>
        <strain evidence="1 2">NCTC9381</strain>
    </source>
</reference>
<dbReference type="EMBL" id="UGSO01000002">
    <property type="protein sequence ID" value="SUE06578.1"/>
    <property type="molecule type" value="Genomic_DNA"/>
</dbReference>